<dbReference type="AlphaFoldDB" id="A0A7S7AYA5"/>
<dbReference type="GO" id="GO:0016787">
    <property type="term" value="F:hydrolase activity"/>
    <property type="evidence" value="ECO:0007669"/>
    <property type="project" value="UniProtKB-KW"/>
</dbReference>
<evidence type="ECO:0000256" key="4">
    <source>
        <dbReference type="ARBA" id="ARBA00022801"/>
    </source>
</evidence>
<evidence type="ECO:0000259" key="7">
    <source>
        <dbReference type="Pfam" id="PF08340"/>
    </source>
</evidence>
<dbReference type="RefSeq" id="WP_020965438.1">
    <property type="nucleotide sequence ID" value="NZ_CP061839.1"/>
</dbReference>
<name>A0A7S7AYA5_9SPIR</name>
<evidence type="ECO:0000313" key="9">
    <source>
        <dbReference type="Proteomes" id="UP000593915"/>
    </source>
</evidence>
<accession>A0A7S7AYA5</accession>
<dbReference type="PANTHER" id="PTHR30636:SF3">
    <property type="entry name" value="UPF0701 PROTEIN YICC"/>
    <property type="match status" value="1"/>
</dbReference>
<protein>
    <submittedName>
        <fullName evidence="8">YicC family protein</fullName>
    </submittedName>
</protein>
<organism evidence="8 9">
    <name type="scientific">Treponema pedis</name>
    <dbReference type="NCBI Taxonomy" id="409322"/>
    <lineage>
        <taxon>Bacteria</taxon>
        <taxon>Pseudomonadati</taxon>
        <taxon>Spirochaetota</taxon>
        <taxon>Spirochaetia</taxon>
        <taxon>Spirochaetales</taxon>
        <taxon>Treponemataceae</taxon>
        <taxon>Treponema</taxon>
    </lineage>
</organism>
<dbReference type="Proteomes" id="UP000593915">
    <property type="component" value="Chromosome"/>
</dbReference>
<sequence>MKSMTGYALTEKHIKDVSVSLEIKSYNSRYLELNLNLPFWLSGLEPVFKSFFSSRIARGKVEVCLRVKDLNLDINIITNTSIAKAYAKALREIAEAACISSEIDINAFSEKEGVLTVERNIDLHSWEELLLPVFEETFQNYELTKIAEGEILKKDITANMERILSAIKIIKKYAPQMEELFCQTIKDRFKELIGNEINEQRIMQEVAVMLVKYTINEEIVRLEAHCNTLSNELKQKCPIGKKLDFICQEINREINTIGSKNQMLEMSQSIIEVKDALENIREQSRNVE</sequence>
<dbReference type="InterPro" id="IPR013527">
    <property type="entry name" value="YicC-like_N"/>
</dbReference>
<proteinExistence type="inferred from homology"/>
<keyword evidence="3" id="KW-0255">Endonuclease</keyword>
<dbReference type="InterPro" id="IPR013551">
    <property type="entry name" value="YicC-like_C"/>
</dbReference>
<comment type="similarity">
    <text evidence="5">Belongs to the YicC/YloC family.</text>
</comment>
<dbReference type="Pfam" id="PF03755">
    <property type="entry name" value="YicC-like_N"/>
    <property type="match status" value="1"/>
</dbReference>
<reference evidence="8 9" key="1">
    <citation type="submission" date="2020-09" db="EMBL/GenBank/DDBJ databases">
        <title>Characterization of Treponema spp. from bovine digital dermatitis in Korea.</title>
        <authorList>
            <person name="Espiritu H.M."/>
            <person name="Cho Y.I."/>
            <person name="Mamuad L."/>
        </authorList>
    </citation>
    <scope>NUCLEOTIDE SEQUENCE [LARGE SCALE GENOMIC DNA]</scope>
    <source>
        <strain evidence="8 9">KS1</strain>
    </source>
</reference>
<feature type="domain" description="Endoribonuclease YicC-like N-terminal" evidence="6">
    <location>
        <begin position="1"/>
        <end position="153"/>
    </location>
</feature>
<evidence type="ECO:0000256" key="5">
    <source>
        <dbReference type="ARBA" id="ARBA00035648"/>
    </source>
</evidence>
<dbReference type="PANTHER" id="PTHR30636">
    <property type="entry name" value="UPF0701 PROTEIN YICC"/>
    <property type="match status" value="1"/>
</dbReference>
<keyword evidence="4" id="KW-0378">Hydrolase</keyword>
<dbReference type="EMBL" id="CP061839">
    <property type="protein sequence ID" value="QOW61936.1"/>
    <property type="molecule type" value="Genomic_DNA"/>
</dbReference>
<dbReference type="NCBIfam" id="TIGR00255">
    <property type="entry name" value="YicC/YloC family endoribonuclease"/>
    <property type="match status" value="1"/>
</dbReference>
<gene>
    <name evidence="8" type="ORF">IFE08_06245</name>
</gene>
<keyword evidence="2" id="KW-0540">Nuclease</keyword>
<dbReference type="GO" id="GO:0004521">
    <property type="term" value="F:RNA endonuclease activity"/>
    <property type="evidence" value="ECO:0007669"/>
    <property type="project" value="InterPro"/>
</dbReference>
<comment type="cofactor">
    <cofactor evidence="1">
        <name>a divalent metal cation</name>
        <dbReference type="ChEBI" id="CHEBI:60240"/>
    </cofactor>
</comment>
<dbReference type="Pfam" id="PF08340">
    <property type="entry name" value="YicC-like_C"/>
    <property type="match status" value="1"/>
</dbReference>
<dbReference type="InterPro" id="IPR005229">
    <property type="entry name" value="YicC/YloC-like"/>
</dbReference>
<evidence type="ECO:0000256" key="2">
    <source>
        <dbReference type="ARBA" id="ARBA00022722"/>
    </source>
</evidence>
<feature type="domain" description="Endoribonuclease YicC-like C-terminal" evidence="7">
    <location>
        <begin position="170"/>
        <end position="288"/>
    </location>
</feature>
<evidence type="ECO:0000259" key="6">
    <source>
        <dbReference type="Pfam" id="PF03755"/>
    </source>
</evidence>
<evidence type="ECO:0000256" key="1">
    <source>
        <dbReference type="ARBA" id="ARBA00001968"/>
    </source>
</evidence>
<evidence type="ECO:0000313" key="8">
    <source>
        <dbReference type="EMBL" id="QOW61936.1"/>
    </source>
</evidence>
<dbReference type="GeneID" id="301090175"/>
<evidence type="ECO:0000256" key="3">
    <source>
        <dbReference type="ARBA" id="ARBA00022759"/>
    </source>
</evidence>